<evidence type="ECO:0000313" key="2">
    <source>
        <dbReference type="EMBL" id="KAK8873098.1"/>
    </source>
</evidence>
<reference evidence="2 3" key="1">
    <citation type="journal article" date="2024" name="IMA Fungus">
        <title>Apiospora arundinis, a panoply of carbohydrate-active enzymes and secondary metabolites.</title>
        <authorList>
            <person name="Sorensen T."/>
            <person name="Petersen C."/>
            <person name="Muurmann A.T."/>
            <person name="Christiansen J.V."/>
            <person name="Brundto M.L."/>
            <person name="Overgaard C.K."/>
            <person name="Boysen A.T."/>
            <person name="Wollenberg R.D."/>
            <person name="Larsen T.O."/>
            <person name="Sorensen J.L."/>
            <person name="Nielsen K.L."/>
            <person name="Sondergaard T.E."/>
        </authorList>
    </citation>
    <scope>NUCLEOTIDE SEQUENCE [LARGE SCALE GENOMIC DNA]</scope>
    <source>
        <strain evidence="2 3">AAU 773</strain>
    </source>
</reference>
<gene>
    <name evidence="2" type="ORF">PGQ11_003612</name>
</gene>
<feature type="compositionally biased region" description="Polar residues" evidence="1">
    <location>
        <begin position="75"/>
        <end position="84"/>
    </location>
</feature>
<accession>A0ABR2J6D2</accession>
<feature type="region of interest" description="Disordered" evidence="1">
    <location>
        <begin position="1"/>
        <end position="21"/>
    </location>
</feature>
<dbReference type="EMBL" id="JAPCWZ010000003">
    <property type="protein sequence ID" value="KAK8873098.1"/>
    <property type="molecule type" value="Genomic_DNA"/>
</dbReference>
<sequence>MDCDGPPSEQQPSSFTPGTRHNSIVSLISHGSGDTNQIPQAYFAIGRIHEICLRATSTYLSAIDMNRRARRSRSPLPTTPSAQLDDNENDNKICNTSSHTGTSSHRQRQSDTTNFQIPQPSSSLLKNTSVICNQLWMGSQRERLDVLNVEREAAKTMALLLEWAETVVLGDYDEWALAGEDAFWKVVHAGRHLCDWLGVQENIDAMNELRTQLNSDIGSTAGIEKSFS</sequence>
<feature type="compositionally biased region" description="Polar residues" evidence="1">
    <location>
        <begin position="8"/>
        <end position="21"/>
    </location>
</feature>
<feature type="region of interest" description="Disordered" evidence="1">
    <location>
        <begin position="68"/>
        <end position="119"/>
    </location>
</feature>
<keyword evidence="3" id="KW-1185">Reference proteome</keyword>
<evidence type="ECO:0000313" key="3">
    <source>
        <dbReference type="Proteomes" id="UP001390339"/>
    </source>
</evidence>
<name>A0ABR2J6D2_9PEZI</name>
<organism evidence="2 3">
    <name type="scientific">Apiospora arundinis</name>
    <dbReference type="NCBI Taxonomy" id="335852"/>
    <lineage>
        <taxon>Eukaryota</taxon>
        <taxon>Fungi</taxon>
        <taxon>Dikarya</taxon>
        <taxon>Ascomycota</taxon>
        <taxon>Pezizomycotina</taxon>
        <taxon>Sordariomycetes</taxon>
        <taxon>Xylariomycetidae</taxon>
        <taxon>Amphisphaeriales</taxon>
        <taxon>Apiosporaceae</taxon>
        <taxon>Apiospora</taxon>
    </lineage>
</organism>
<evidence type="ECO:0000256" key="1">
    <source>
        <dbReference type="SAM" id="MobiDB-lite"/>
    </source>
</evidence>
<comment type="caution">
    <text evidence="2">The sequence shown here is derived from an EMBL/GenBank/DDBJ whole genome shotgun (WGS) entry which is preliminary data.</text>
</comment>
<proteinExistence type="predicted"/>
<feature type="compositionally biased region" description="Polar residues" evidence="1">
    <location>
        <begin position="92"/>
        <end position="119"/>
    </location>
</feature>
<dbReference type="Proteomes" id="UP001390339">
    <property type="component" value="Unassembled WGS sequence"/>
</dbReference>
<protein>
    <submittedName>
        <fullName evidence="2">Actin-related protein 2/3 complex subunit 1</fullName>
    </submittedName>
</protein>